<dbReference type="Pfam" id="PF17408">
    <property type="entry name" value="MCD_N"/>
    <property type="match status" value="1"/>
</dbReference>
<name>A0A382TVD7_9ZZZZ</name>
<dbReference type="PANTHER" id="PTHR28641:SF1">
    <property type="entry name" value="MALONYL-COA DECARBOXYLASE, MITOCHONDRIAL"/>
    <property type="match status" value="1"/>
</dbReference>
<dbReference type="EMBL" id="UINC01139467">
    <property type="protein sequence ID" value="SVD26026.1"/>
    <property type="molecule type" value="Genomic_DNA"/>
</dbReference>
<feature type="domain" description="Malonyl-CoA decarboxylase N-terminal" evidence="2">
    <location>
        <begin position="76"/>
        <end position="158"/>
    </location>
</feature>
<evidence type="ECO:0008006" key="4">
    <source>
        <dbReference type="Google" id="ProtNLM"/>
    </source>
</evidence>
<dbReference type="Gene3D" id="1.20.140.90">
    <property type="entry name" value="Malonyl-CoA decarboxylase, oligemerization domain"/>
    <property type="match status" value="1"/>
</dbReference>
<feature type="domain" description="Malonyl-CoA decarboxylase C-terminal" evidence="1">
    <location>
        <begin position="161"/>
        <end position="251"/>
    </location>
</feature>
<dbReference type="InterPro" id="IPR035372">
    <property type="entry name" value="MCD_N"/>
</dbReference>
<proteinExistence type="predicted"/>
<dbReference type="InterPro" id="IPR042303">
    <property type="entry name" value="Malonyl_CoA_deC_C_sf"/>
</dbReference>
<dbReference type="GO" id="GO:0006633">
    <property type="term" value="P:fatty acid biosynthetic process"/>
    <property type="evidence" value="ECO:0007669"/>
    <property type="project" value="InterPro"/>
</dbReference>
<dbReference type="InterPro" id="IPR007956">
    <property type="entry name" value="Malonyl_CoA_deC_C"/>
</dbReference>
<dbReference type="Gene3D" id="3.40.630.150">
    <property type="entry name" value="Malonyl-CoA decarboxylase, catalytic domain"/>
    <property type="match status" value="1"/>
</dbReference>
<dbReference type="PANTHER" id="PTHR28641">
    <property type="match status" value="1"/>
</dbReference>
<organism evidence="3">
    <name type="scientific">marine metagenome</name>
    <dbReference type="NCBI Taxonomy" id="408172"/>
    <lineage>
        <taxon>unclassified sequences</taxon>
        <taxon>metagenomes</taxon>
        <taxon>ecological metagenomes</taxon>
    </lineage>
</organism>
<dbReference type="GO" id="GO:0050080">
    <property type="term" value="F:malonyl-CoA decarboxylase activity"/>
    <property type="evidence" value="ECO:0007669"/>
    <property type="project" value="InterPro"/>
</dbReference>
<dbReference type="AlphaFoldDB" id="A0A382TVD7"/>
<reference evidence="3" key="1">
    <citation type="submission" date="2018-05" db="EMBL/GenBank/DDBJ databases">
        <authorList>
            <person name="Lanie J.A."/>
            <person name="Ng W.-L."/>
            <person name="Kazmierczak K.M."/>
            <person name="Andrzejewski T.M."/>
            <person name="Davidsen T.M."/>
            <person name="Wayne K.J."/>
            <person name="Tettelin H."/>
            <person name="Glass J.I."/>
            <person name="Rusch D."/>
            <person name="Podicherti R."/>
            <person name="Tsui H.-C.T."/>
            <person name="Winkler M.E."/>
        </authorList>
    </citation>
    <scope>NUCLEOTIDE SEQUENCE</scope>
</reference>
<dbReference type="InterPro" id="IPR038917">
    <property type="entry name" value="Malonyl_CoA_deC"/>
</dbReference>
<evidence type="ECO:0000259" key="2">
    <source>
        <dbReference type="Pfam" id="PF17408"/>
    </source>
</evidence>
<evidence type="ECO:0000313" key="3">
    <source>
        <dbReference type="EMBL" id="SVD26026.1"/>
    </source>
</evidence>
<accession>A0A382TVD7</accession>
<sequence length="252" mass="28884">MSQHLKFLNTLIQRIGKGKSNKKSSSPESLISLCHQLVSNNSEATLFSLAKIILDDFVTFTDEQKKYFFYLMLIQFSANKAELRKAIGGLRIDNEKQLRALHKLAEPKSHELLRRLNQVPNGTAVLLKMRESLLRSLKKSPELKPLDADFVHLFRSWFNRGFLRLERIDWSTSAQVLEKIMEYEAVHDISDWDDLHNRVAAADKRLYAFFHPALPNEPLIFIEVALLNEAPSSIMSILDKNIKPINPLSAST</sequence>
<evidence type="ECO:0000259" key="1">
    <source>
        <dbReference type="Pfam" id="PF05292"/>
    </source>
</evidence>
<dbReference type="Pfam" id="PF05292">
    <property type="entry name" value="MCD"/>
    <property type="match status" value="1"/>
</dbReference>
<feature type="non-terminal residue" evidence="3">
    <location>
        <position position="252"/>
    </location>
</feature>
<dbReference type="InterPro" id="IPR038351">
    <property type="entry name" value="MCD_N_sf"/>
</dbReference>
<protein>
    <recommendedName>
        <fullName evidence="4">Malonyl-CoA decarboxylase N-terminal domain-containing protein</fullName>
    </recommendedName>
</protein>
<gene>
    <name evidence="3" type="ORF">METZ01_LOCUS378880</name>
</gene>